<dbReference type="CDD" id="cd06974">
    <property type="entry name" value="TerD_like"/>
    <property type="match status" value="1"/>
</dbReference>
<gene>
    <name evidence="1" type="ORF">LX64_00923</name>
</gene>
<dbReference type="InterPro" id="IPR003325">
    <property type="entry name" value="TerD"/>
</dbReference>
<evidence type="ECO:0000313" key="2">
    <source>
        <dbReference type="Proteomes" id="UP000249547"/>
    </source>
</evidence>
<sequence length="222" mass="24056">MAINLQKITLERTGDSHVIDLSKKTGGLTQEININLNWSKGTTKKSGLFGGLFSSDSTDIDLDLGCFYELNNGEKSVIDGLQFAKGTGGPKEQLTRQGRYTGVPWIWHTGDDRGAAAGSGENIIVNPQGMQDLKRIVVYCFIYDGVANWAETNGIVTVSVPGVADIEVQLGKQSSPNNFCAIAEILFSHNTINVKKLVTFHSGHGTCDIAYKWGLEWGFGAK</sequence>
<evidence type="ECO:0000313" key="1">
    <source>
        <dbReference type="EMBL" id="RAJ08276.1"/>
    </source>
</evidence>
<comment type="caution">
    <text evidence="1">The sequence shown here is derived from an EMBL/GenBank/DDBJ whole genome shotgun (WGS) entry which is preliminary data.</text>
</comment>
<organism evidence="1 2">
    <name type="scientific">Chitinophaga skermanii</name>
    <dbReference type="NCBI Taxonomy" id="331697"/>
    <lineage>
        <taxon>Bacteria</taxon>
        <taxon>Pseudomonadati</taxon>
        <taxon>Bacteroidota</taxon>
        <taxon>Chitinophagia</taxon>
        <taxon>Chitinophagales</taxon>
        <taxon>Chitinophagaceae</taxon>
        <taxon>Chitinophaga</taxon>
    </lineage>
</organism>
<dbReference type="RefSeq" id="WP_111596441.1">
    <property type="nucleotide sequence ID" value="NZ_QLLL01000002.1"/>
</dbReference>
<keyword evidence="2" id="KW-1185">Reference proteome</keyword>
<dbReference type="AlphaFoldDB" id="A0A327QUC6"/>
<dbReference type="Gene3D" id="2.60.60.30">
    <property type="entry name" value="sav2460 like domains"/>
    <property type="match status" value="1"/>
</dbReference>
<dbReference type="OrthoDB" id="4123258at2"/>
<accession>A0A327QUC6</accession>
<name>A0A327QUC6_9BACT</name>
<protein>
    <submittedName>
        <fullName evidence="1">Tellurite resistance protein TerA</fullName>
    </submittedName>
</protein>
<dbReference type="Proteomes" id="UP000249547">
    <property type="component" value="Unassembled WGS sequence"/>
</dbReference>
<proteinExistence type="predicted"/>
<reference evidence="1 2" key="1">
    <citation type="submission" date="2018-06" db="EMBL/GenBank/DDBJ databases">
        <title>Genomic Encyclopedia of Archaeal and Bacterial Type Strains, Phase II (KMG-II): from individual species to whole genera.</title>
        <authorList>
            <person name="Goeker M."/>
        </authorList>
    </citation>
    <scope>NUCLEOTIDE SEQUENCE [LARGE SCALE GENOMIC DNA]</scope>
    <source>
        <strain evidence="1 2">DSM 23857</strain>
    </source>
</reference>
<dbReference type="EMBL" id="QLLL01000002">
    <property type="protein sequence ID" value="RAJ08276.1"/>
    <property type="molecule type" value="Genomic_DNA"/>
</dbReference>